<evidence type="ECO:0000256" key="2">
    <source>
        <dbReference type="SAM" id="MobiDB-lite"/>
    </source>
</evidence>
<gene>
    <name evidence="3" type="ORF">EGI15_09990</name>
</gene>
<evidence type="ECO:0000313" key="3">
    <source>
        <dbReference type="EMBL" id="ROH92553.1"/>
    </source>
</evidence>
<comment type="caution">
    <text evidence="3">The sequence shown here is derived from an EMBL/GenBank/DDBJ whole genome shotgun (WGS) entry which is preliminary data.</text>
</comment>
<keyword evidence="1" id="KW-0175">Coiled coil</keyword>
<evidence type="ECO:0000256" key="1">
    <source>
        <dbReference type="SAM" id="Coils"/>
    </source>
</evidence>
<protein>
    <submittedName>
        <fullName evidence="3">Uncharacterized protein</fullName>
    </submittedName>
</protein>
<dbReference type="Proteomes" id="UP000281899">
    <property type="component" value="Unassembled WGS sequence"/>
</dbReference>
<feature type="region of interest" description="Disordered" evidence="2">
    <location>
        <begin position="655"/>
        <end position="687"/>
    </location>
</feature>
<sequence length="1285" mass="145331">MNTPKNKNKMPTNNTSTVKSAFTVGKSLIGEGIINYKETNPMNTNNASQSLFRFVSLRNPQLTEIKDKNLGFIHRPKGVTGVFDTAVVGRPAKTLKFTAMKRAAGEFNNSGFESEKKIEEGAFRDLLMIGRKLSKKETLESADWTFVTDYYKSLINTNRQLNAEGISIFSQLWNNYIYQIVTQGDFYIKEAISHILMAIQLGFASNQDLTDQEIIKINGEKPLEKAMDGKIILPTILFSEDTETASLVSSANAEGSEPVLAARTVQRLESEARASFVSSKAIHRKESLNTLNSELEKLQKKFHKSRHQAYQDEYSRYMTENKERLELYDRKLAEVDSKITPDMSEEEKERLYSTLKEYEVAPFVFTYKNEINLEDLQAKLSPESFDLFVELFGESTTSLTSVAEDKDSLQILSHDTLRMGAQTIVLDDEIESYADALLVVRNNISASMETALQNSPLPEQQYANIGGASIPLIQNTARTPMAYSLYAHSAYVVAGSRGFVNFSFEVEDVSWSVANAKITATTDAAGTFEENYSNISVVDNKITLPAALVNRFRTSFSFKIEIIFDNGSQAYGEIATQYLKEDLNLTGMLTLKRAAVENPGTPEPGTTQKRKNFGIKRLGVADYMKVVQSVHAYVPGEVSNIENVMASELRHKSSVSREYSEITDTTSKSQETEKMSDTSKTSRTDMQTEVAKEIEKQQSISAYTRFSYGNDSAMKFEIGADYANNTAQHDSTRQAVMKSQEITERAMERVLTKISEERVQKIIKEYTETNVHEYDNRGKVTNTDNAEAAQPKHITGVYRWIDKKMKNQIYNYGKRTMFEFMVPEPSRLHRLALTVAKAQVLKAPVDPRKAPEPWLMADPKSATIVQIQHWAQEYGVTLEAFPETTKQVIHTASSVPQTNDDFGIDHTQFTIPDNYAGKNASFACRSTRNRGGGWSGSRYSEVMFSNLKGDMIGRSERGGDLNFDDGSSGFNITGNVSFQVKGHNVRSYTIKVVVNCELSDAFISKWKTDSFNDIIKAYEAAYSKFQEDQARLDAEQKEKEAQLKERQDTFYRYMEHDVLKHNCIAYLLQDYLYTLGQETTNGADEKTTMDNFQVYLNENLDRYTALAKFMEQAFEWEIMDYTFYPYYWANRKSWQEFYISESMDPLFRSFLQAGMARIIVTVKPGFEAAVQFFLETGLIWNGGSVPVIGDPMYMSIVDEMRQPTGEPQGKYWITRIPTTLTILQDKSTGLPVNQPLPIFPENAPENCENPSELEFETSFSLDTDAQLSHSDGATTLPRELTTIFK</sequence>
<keyword evidence="4" id="KW-1185">Reference proteome</keyword>
<name>A0ABX9X764_9FLAO</name>
<evidence type="ECO:0000313" key="4">
    <source>
        <dbReference type="Proteomes" id="UP000281899"/>
    </source>
</evidence>
<feature type="coiled-coil region" evidence="1">
    <location>
        <begin position="1015"/>
        <end position="1047"/>
    </location>
</feature>
<dbReference type="EMBL" id="RJTW01000005">
    <property type="protein sequence ID" value="ROH92553.1"/>
    <property type="molecule type" value="Genomic_DNA"/>
</dbReference>
<accession>A0ABX9X764</accession>
<reference evidence="3 4" key="1">
    <citation type="submission" date="2018-11" db="EMBL/GenBank/DDBJ databases">
        <title>Proposal to divide the Flavobacteriaceae and reorganize its genera based on Amino Acid Identity values calculated from whole genome sequences.</title>
        <authorList>
            <person name="Nicholson A.C."/>
            <person name="Gulvik C.A."/>
            <person name="Whitney A.M."/>
            <person name="Humrighouse B.W."/>
            <person name="Bell M."/>
            <person name="Holmes B."/>
            <person name="Steigerwalt A."/>
            <person name="Villarma A."/>
            <person name="Sheth M."/>
            <person name="Batra D."/>
            <person name="Pryor J."/>
            <person name="Bernardet J.-F."/>
            <person name="Hugo C."/>
            <person name="Kampfer P."/>
            <person name="Newman J."/>
            <person name="Mcquiston J.R."/>
        </authorList>
    </citation>
    <scope>NUCLEOTIDE SEQUENCE [LARGE SCALE GENOMIC DNA]</scope>
    <source>
        <strain evidence="3 4">G0235</strain>
    </source>
</reference>
<feature type="compositionally biased region" description="Basic and acidic residues" evidence="2">
    <location>
        <begin position="670"/>
        <end position="683"/>
    </location>
</feature>
<organism evidence="3 4">
    <name type="scientific">Chryseobacterium cucumeris</name>
    <dbReference type="NCBI Taxonomy" id="1813611"/>
    <lineage>
        <taxon>Bacteria</taxon>
        <taxon>Pseudomonadati</taxon>
        <taxon>Bacteroidota</taxon>
        <taxon>Flavobacteriia</taxon>
        <taxon>Flavobacteriales</taxon>
        <taxon>Weeksellaceae</taxon>
        <taxon>Chryseobacterium group</taxon>
        <taxon>Chryseobacterium</taxon>
    </lineage>
</organism>
<proteinExistence type="predicted"/>